<protein>
    <submittedName>
        <fullName evidence="1">Uncharacterized protein</fullName>
    </submittedName>
</protein>
<dbReference type="EMBL" id="JACXWA010000072">
    <property type="protein sequence ID" value="MBD3870612.1"/>
    <property type="molecule type" value="Genomic_DNA"/>
</dbReference>
<evidence type="ECO:0000313" key="1">
    <source>
        <dbReference type="EMBL" id="MBD3870612.1"/>
    </source>
</evidence>
<sequence>MSSTEELIETFCPRCGEVYAHWERQTLESVLPPTCPHCGHDPATDRVFLEDGLWSLTAEEEETAER</sequence>
<evidence type="ECO:0000313" key="2">
    <source>
        <dbReference type="Proteomes" id="UP000598633"/>
    </source>
</evidence>
<reference evidence="1 2" key="1">
    <citation type="submission" date="2020-08" db="EMBL/GenBank/DDBJ databases">
        <title>Acidobacteriota in marine sediments use diverse sulfur dissimilation pathways.</title>
        <authorList>
            <person name="Wasmund K."/>
        </authorList>
    </citation>
    <scope>NUCLEOTIDE SEQUENCE [LARGE SCALE GENOMIC DNA]</scope>
    <source>
        <strain evidence="1">MAG AM3-A</strain>
    </source>
</reference>
<dbReference type="AlphaFoldDB" id="A0A8J6XXB8"/>
<proteinExistence type="predicted"/>
<organism evidence="1 2">
    <name type="scientific">Candidatus Sulfomarinibacter kjeldsenii</name>
    <dbReference type="NCBI Taxonomy" id="2885994"/>
    <lineage>
        <taxon>Bacteria</taxon>
        <taxon>Pseudomonadati</taxon>
        <taxon>Acidobacteriota</taxon>
        <taxon>Thermoanaerobaculia</taxon>
        <taxon>Thermoanaerobaculales</taxon>
        <taxon>Candidatus Sulfomarinibacteraceae</taxon>
        <taxon>Candidatus Sulfomarinibacter</taxon>
    </lineage>
</organism>
<gene>
    <name evidence="1" type="ORF">IFJ97_04560</name>
</gene>
<comment type="caution">
    <text evidence="1">The sequence shown here is derived from an EMBL/GenBank/DDBJ whole genome shotgun (WGS) entry which is preliminary data.</text>
</comment>
<dbReference type="Proteomes" id="UP000598633">
    <property type="component" value="Unassembled WGS sequence"/>
</dbReference>
<name>A0A8J6XXB8_9BACT</name>
<accession>A0A8J6XXB8</accession>